<dbReference type="InterPro" id="IPR020539">
    <property type="entry name" value="RNase_P_CS"/>
</dbReference>
<reference evidence="9 10" key="1">
    <citation type="submission" date="2020-08" db="EMBL/GenBank/DDBJ databases">
        <authorList>
            <person name="Liu C."/>
            <person name="Sun Q."/>
        </authorList>
    </citation>
    <scope>NUCLEOTIDE SEQUENCE [LARGE SCALE GENOMIC DNA]</scope>
    <source>
        <strain evidence="9 10">NSJ-61</strain>
    </source>
</reference>
<keyword evidence="10" id="KW-1185">Reference proteome</keyword>
<evidence type="ECO:0000256" key="4">
    <source>
        <dbReference type="ARBA" id="ARBA00022759"/>
    </source>
</evidence>
<dbReference type="Proteomes" id="UP000515856">
    <property type="component" value="Chromosome"/>
</dbReference>
<dbReference type="EC" id="3.1.26.5" evidence="7 8"/>
<dbReference type="PANTHER" id="PTHR33992:SF1">
    <property type="entry name" value="RIBONUCLEASE P PROTEIN COMPONENT"/>
    <property type="match status" value="1"/>
</dbReference>
<proteinExistence type="inferred from homology"/>
<dbReference type="PANTHER" id="PTHR33992">
    <property type="entry name" value="RIBONUCLEASE P PROTEIN COMPONENT"/>
    <property type="match status" value="1"/>
</dbReference>
<comment type="subunit">
    <text evidence="7">Consists of a catalytic RNA component (M1 or rnpB) and a protein subunit.</text>
</comment>
<dbReference type="Gene3D" id="3.30.230.10">
    <property type="match status" value="1"/>
</dbReference>
<dbReference type="HAMAP" id="MF_00227">
    <property type="entry name" value="RNase_P"/>
    <property type="match status" value="1"/>
</dbReference>
<dbReference type="InterPro" id="IPR014721">
    <property type="entry name" value="Ribsml_uS5_D2-typ_fold_subgr"/>
</dbReference>
<evidence type="ECO:0000256" key="7">
    <source>
        <dbReference type="HAMAP-Rule" id="MF_00227"/>
    </source>
</evidence>
<dbReference type="AlphaFoldDB" id="A0A7G9GRY1"/>
<dbReference type="EMBL" id="CP060636">
    <property type="protein sequence ID" value="QNM13563.1"/>
    <property type="molecule type" value="Genomic_DNA"/>
</dbReference>
<dbReference type="NCBIfam" id="TIGR00188">
    <property type="entry name" value="rnpA"/>
    <property type="match status" value="1"/>
</dbReference>
<comment type="function">
    <text evidence="1 7">RNaseP catalyzes the removal of the 5'-leader sequence from pre-tRNA to produce the mature 5'-terminus. It can also cleave other RNA substrates such as 4.5S RNA. The protein component plays an auxiliary but essential role in vivo by binding to the 5'-leader sequence and broadening the substrate specificity of the ribozyme.</text>
</comment>
<accession>A0A7G9GRY1</accession>
<evidence type="ECO:0000256" key="5">
    <source>
        <dbReference type="ARBA" id="ARBA00022801"/>
    </source>
</evidence>
<dbReference type="GO" id="GO:0004526">
    <property type="term" value="F:ribonuclease P activity"/>
    <property type="evidence" value="ECO:0007669"/>
    <property type="project" value="UniProtKB-UniRule"/>
</dbReference>
<dbReference type="PROSITE" id="PS00648">
    <property type="entry name" value="RIBONUCLEASE_P"/>
    <property type="match status" value="1"/>
</dbReference>
<dbReference type="GO" id="GO:0001682">
    <property type="term" value="P:tRNA 5'-leader removal"/>
    <property type="evidence" value="ECO:0007669"/>
    <property type="project" value="UniProtKB-UniRule"/>
</dbReference>
<gene>
    <name evidence="7 9" type="primary">rnpA</name>
    <name evidence="9" type="ORF">H9Q80_06340</name>
</gene>
<keyword evidence="3 7" id="KW-0540">Nuclease</keyword>
<protein>
    <recommendedName>
        <fullName evidence="7 8">Ribonuclease P protein component</fullName>
        <shortName evidence="7">RNase P protein</shortName>
        <shortName evidence="7">RNaseP protein</shortName>
        <ecNumber evidence="7 8">3.1.26.5</ecNumber>
    </recommendedName>
    <alternativeName>
        <fullName evidence="7">Protein C5</fullName>
    </alternativeName>
</protein>
<dbReference type="Pfam" id="PF00825">
    <property type="entry name" value="Ribonuclease_P"/>
    <property type="match status" value="1"/>
</dbReference>
<keyword evidence="4 7" id="KW-0255">Endonuclease</keyword>
<evidence type="ECO:0000256" key="1">
    <source>
        <dbReference type="ARBA" id="ARBA00002663"/>
    </source>
</evidence>
<evidence type="ECO:0000256" key="8">
    <source>
        <dbReference type="NCBIfam" id="TIGR00188"/>
    </source>
</evidence>
<keyword evidence="6 7" id="KW-0694">RNA-binding</keyword>
<evidence type="ECO:0000313" key="10">
    <source>
        <dbReference type="Proteomes" id="UP000515856"/>
    </source>
</evidence>
<comment type="catalytic activity">
    <reaction evidence="7">
        <text>Endonucleolytic cleavage of RNA, removing 5'-extranucleotides from tRNA precursor.</text>
        <dbReference type="EC" id="3.1.26.5"/>
    </reaction>
</comment>
<dbReference type="KEGG" id="ehn:H9Q80_06340"/>
<name>A0A7G9GRY1_9FIRM</name>
<dbReference type="RefSeq" id="WP_117452616.1">
    <property type="nucleotide sequence ID" value="NZ_CP060636.1"/>
</dbReference>
<evidence type="ECO:0000256" key="6">
    <source>
        <dbReference type="ARBA" id="ARBA00022884"/>
    </source>
</evidence>
<sequence length="108" mass="13072">MKKEFRVKKTQEFSEIMNYKKFYACPSFSIYVKPRKEDHARVGISVGKRMGNAVIRNKIKRQVREMVHDIYTFDENFDTIILVRPKYHEESYQNNKKLLERLVKKVKI</sequence>
<keyword evidence="2 7" id="KW-0819">tRNA processing</keyword>
<dbReference type="GO" id="GO:0000049">
    <property type="term" value="F:tRNA binding"/>
    <property type="evidence" value="ECO:0007669"/>
    <property type="project" value="UniProtKB-UniRule"/>
</dbReference>
<dbReference type="GO" id="GO:0042781">
    <property type="term" value="F:3'-tRNA processing endoribonuclease activity"/>
    <property type="evidence" value="ECO:0007669"/>
    <property type="project" value="TreeGrafter"/>
</dbReference>
<evidence type="ECO:0000256" key="3">
    <source>
        <dbReference type="ARBA" id="ARBA00022722"/>
    </source>
</evidence>
<dbReference type="InterPro" id="IPR020568">
    <property type="entry name" value="Ribosomal_Su5_D2-typ_SF"/>
</dbReference>
<keyword evidence="5 7" id="KW-0378">Hydrolase</keyword>
<dbReference type="SUPFAM" id="SSF54211">
    <property type="entry name" value="Ribosomal protein S5 domain 2-like"/>
    <property type="match status" value="1"/>
</dbReference>
<organism evidence="9 10">
    <name type="scientific">[Eubacterium] hominis</name>
    <dbReference type="NCBI Taxonomy" id="2764325"/>
    <lineage>
        <taxon>Bacteria</taxon>
        <taxon>Bacillati</taxon>
        <taxon>Bacillota</taxon>
        <taxon>Erysipelotrichia</taxon>
        <taxon>Erysipelotrichales</taxon>
        <taxon>Erysipelotrichaceae</taxon>
        <taxon>Amedibacillus</taxon>
    </lineage>
</organism>
<evidence type="ECO:0000313" key="9">
    <source>
        <dbReference type="EMBL" id="QNM13563.1"/>
    </source>
</evidence>
<comment type="similarity">
    <text evidence="7">Belongs to the RnpA family.</text>
</comment>
<dbReference type="InterPro" id="IPR000100">
    <property type="entry name" value="RNase_P"/>
</dbReference>
<dbReference type="GO" id="GO:0030677">
    <property type="term" value="C:ribonuclease P complex"/>
    <property type="evidence" value="ECO:0007669"/>
    <property type="project" value="TreeGrafter"/>
</dbReference>
<evidence type="ECO:0000256" key="2">
    <source>
        <dbReference type="ARBA" id="ARBA00022694"/>
    </source>
</evidence>